<name>A0ABX1WX24_9BACT</name>
<comment type="caution">
    <text evidence="1">The sequence shown here is derived from an EMBL/GenBank/DDBJ whole genome shotgun (WGS) entry which is preliminary data.</text>
</comment>
<reference evidence="1 2" key="1">
    <citation type="submission" date="2018-12" db="EMBL/GenBank/DDBJ databases">
        <title>Marinifilum JC070 sp. nov., a marine bacterium isolated from Yongle Blue Hole in the South China Sea.</title>
        <authorList>
            <person name="Fu T."/>
        </authorList>
    </citation>
    <scope>NUCLEOTIDE SEQUENCE [LARGE SCALE GENOMIC DNA]</scope>
    <source>
        <strain evidence="1 2">JC070</strain>
    </source>
</reference>
<gene>
    <name evidence="1" type="ORF">ELS83_12475</name>
</gene>
<accession>A0ABX1WX24</accession>
<protein>
    <recommendedName>
        <fullName evidence="3">DUF4468 domain-containing protein</fullName>
    </recommendedName>
</protein>
<proteinExistence type="predicted"/>
<evidence type="ECO:0000313" key="1">
    <source>
        <dbReference type="EMBL" id="NOU60637.1"/>
    </source>
</evidence>
<dbReference type="EMBL" id="RZNH01000020">
    <property type="protein sequence ID" value="NOU60637.1"/>
    <property type="molecule type" value="Genomic_DNA"/>
</dbReference>
<evidence type="ECO:0000313" key="2">
    <source>
        <dbReference type="Proteomes" id="UP000732105"/>
    </source>
</evidence>
<dbReference type="RefSeq" id="WP_171595909.1">
    <property type="nucleotide sequence ID" value="NZ_RZNH01000020.1"/>
</dbReference>
<evidence type="ECO:0008006" key="3">
    <source>
        <dbReference type="Google" id="ProtNLM"/>
    </source>
</evidence>
<dbReference type="Proteomes" id="UP000732105">
    <property type="component" value="Unassembled WGS sequence"/>
</dbReference>
<organism evidence="1 2">
    <name type="scientific">Marinifilum caeruleilacunae</name>
    <dbReference type="NCBI Taxonomy" id="2499076"/>
    <lineage>
        <taxon>Bacteria</taxon>
        <taxon>Pseudomonadati</taxon>
        <taxon>Bacteroidota</taxon>
        <taxon>Bacteroidia</taxon>
        <taxon>Marinilabiliales</taxon>
        <taxon>Marinifilaceae</taxon>
    </lineage>
</organism>
<keyword evidence="2" id="KW-1185">Reference proteome</keyword>
<sequence>MKTITFLLLLISTSLIGQEYQPKLIVLDPYEKVIDEKFEKEIRKYEMKLITTPEYDENILSSIKQKAKQENEVVMEYKDYLFAKEMNYFSRVSIGFSGFITYKLYNYNSNCLVFSVHESSNESIENYKNITKKHKVDWLINPILVRTYIDEGQTYTDIRIQLYNRKKNKIQLDCTYTGNSKNPGFEWACEDGSINCTVNNAQAQAINEIMKFLINK</sequence>